<dbReference type="SUPFAM" id="SSF56176">
    <property type="entry name" value="FAD-binding/transporter-associated domain-like"/>
    <property type="match status" value="1"/>
</dbReference>
<dbReference type="EMBL" id="JAHRHJ020000009">
    <property type="protein sequence ID" value="KAH9300034.1"/>
    <property type="molecule type" value="Genomic_DNA"/>
</dbReference>
<dbReference type="PANTHER" id="PTHR10801">
    <property type="entry name" value="24-DEHYDROCHOLESTEROL REDUCTASE"/>
    <property type="match status" value="1"/>
</dbReference>
<keyword evidence="3" id="KW-1185">Reference proteome</keyword>
<protein>
    <recommendedName>
        <fullName evidence="1">FAD-binding PCMH-type domain-containing protein</fullName>
    </recommendedName>
</protein>
<feature type="domain" description="FAD-binding PCMH-type" evidence="1">
    <location>
        <begin position="1"/>
        <end position="105"/>
    </location>
</feature>
<evidence type="ECO:0000313" key="2">
    <source>
        <dbReference type="EMBL" id="KAH9300034.1"/>
    </source>
</evidence>
<dbReference type="GO" id="GO:0071949">
    <property type="term" value="F:FAD binding"/>
    <property type="evidence" value="ECO:0007669"/>
    <property type="project" value="InterPro"/>
</dbReference>
<evidence type="ECO:0000313" key="3">
    <source>
        <dbReference type="Proteomes" id="UP000824469"/>
    </source>
</evidence>
<evidence type="ECO:0000259" key="1">
    <source>
        <dbReference type="PROSITE" id="PS51387"/>
    </source>
</evidence>
<dbReference type="InterPro" id="IPR036318">
    <property type="entry name" value="FAD-bd_PCMH-like_sf"/>
</dbReference>
<dbReference type="PROSITE" id="PS51387">
    <property type="entry name" value="FAD_PCMH"/>
    <property type="match status" value="1"/>
</dbReference>
<dbReference type="AlphaFoldDB" id="A0AA38CNQ2"/>
<dbReference type="InterPro" id="IPR016169">
    <property type="entry name" value="FAD-bd_PCMH_sub2"/>
</dbReference>
<dbReference type="GO" id="GO:0005737">
    <property type="term" value="C:cytoplasm"/>
    <property type="evidence" value="ECO:0007669"/>
    <property type="project" value="TreeGrafter"/>
</dbReference>
<dbReference type="GO" id="GO:0008202">
    <property type="term" value="P:steroid metabolic process"/>
    <property type="evidence" value="ECO:0007669"/>
    <property type="project" value="TreeGrafter"/>
</dbReference>
<name>A0AA38CNQ2_TAXCH</name>
<sequence>MKCEPMVCMSEVSAAVIELGLAPEVLPELDDLTVGGVINGYGIEGTSHLFGLFADSCVAYELVLGDGSLVRATADNEYSDLFYAVPWSHGSIGLLVGAEFRLTPIKEYMRVTYTPVTGSLDDIASRYRLAFQPSTRHSCEEKVPDFIEAALFSDTTAVISTGRYASKEEAMRKGNVINEIGWWYKPWFYTIMQSALKRGNFVEYVPSRQYHHRHTRSLYWEGALLIPFGNHPLFRFFLGWLMPPKVSLLKLTMTDSLRNYYTERHACQDMLIPARKVPEAIKFVHENFETYPLWMCPHRMPKRRMGTMLDCEPEYEKNMEPGDTEEAQMWTDVGIWTVPLPVLRNEVWNGVEATRSMEKWLRDNRSYQCLYAISEQSEEEFWQMFDRTLYDAVRKKYGADCNFMSVYYKISKAKKGQILPYSNSVASKKTQ</sequence>
<dbReference type="GO" id="GO:0016628">
    <property type="term" value="F:oxidoreductase activity, acting on the CH-CH group of donors, NAD or NADP as acceptor"/>
    <property type="evidence" value="ECO:0007669"/>
    <property type="project" value="TreeGrafter"/>
</dbReference>
<dbReference type="GO" id="GO:0016020">
    <property type="term" value="C:membrane"/>
    <property type="evidence" value="ECO:0007669"/>
    <property type="project" value="TreeGrafter"/>
</dbReference>
<dbReference type="OMA" id="NETINFV"/>
<proteinExistence type="predicted"/>
<dbReference type="Proteomes" id="UP000824469">
    <property type="component" value="Unassembled WGS sequence"/>
</dbReference>
<dbReference type="PANTHER" id="PTHR10801:SF18">
    <property type="entry name" value="FAD-BINDING PCMH-TYPE DOMAIN-CONTAINING PROTEIN"/>
    <property type="match status" value="1"/>
</dbReference>
<accession>A0AA38CNQ2</accession>
<comment type="caution">
    <text evidence="2">The sequence shown here is derived from an EMBL/GenBank/DDBJ whole genome shotgun (WGS) entry which is preliminary data.</text>
</comment>
<dbReference type="Gene3D" id="3.30.465.10">
    <property type="match status" value="1"/>
</dbReference>
<organism evidence="2 3">
    <name type="scientific">Taxus chinensis</name>
    <name type="common">Chinese yew</name>
    <name type="synonym">Taxus wallichiana var. chinensis</name>
    <dbReference type="NCBI Taxonomy" id="29808"/>
    <lineage>
        <taxon>Eukaryota</taxon>
        <taxon>Viridiplantae</taxon>
        <taxon>Streptophyta</taxon>
        <taxon>Embryophyta</taxon>
        <taxon>Tracheophyta</taxon>
        <taxon>Spermatophyta</taxon>
        <taxon>Pinopsida</taxon>
        <taxon>Pinidae</taxon>
        <taxon>Conifers II</taxon>
        <taxon>Cupressales</taxon>
        <taxon>Taxaceae</taxon>
        <taxon>Taxus</taxon>
    </lineage>
</organism>
<gene>
    <name evidence="2" type="ORF">KI387_011617</name>
</gene>
<dbReference type="InterPro" id="IPR016166">
    <property type="entry name" value="FAD-bd_PCMH"/>
</dbReference>
<dbReference type="InterPro" id="IPR040165">
    <property type="entry name" value="Diminuto-like"/>
</dbReference>
<reference evidence="2 3" key="1">
    <citation type="journal article" date="2021" name="Nat. Plants">
        <title>The Taxus genome provides insights into paclitaxel biosynthesis.</title>
        <authorList>
            <person name="Xiong X."/>
            <person name="Gou J."/>
            <person name="Liao Q."/>
            <person name="Li Y."/>
            <person name="Zhou Q."/>
            <person name="Bi G."/>
            <person name="Li C."/>
            <person name="Du R."/>
            <person name="Wang X."/>
            <person name="Sun T."/>
            <person name="Guo L."/>
            <person name="Liang H."/>
            <person name="Lu P."/>
            <person name="Wu Y."/>
            <person name="Zhang Z."/>
            <person name="Ro D.K."/>
            <person name="Shang Y."/>
            <person name="Huang S."/>
            <person name="Yan J."/>
        </authorList>
    </citation>
    <scope>NUCLEOTIDE SEQUENCE [LARGE SCALE GENOMIC DNA]</scope>
    <source>
        <strain evidence="2">Ta-2019</strain>
    </source>
</reference>